<evidence type="ECO:0000313" key="6">
    <source>
        <dbReference type="Proteomes" id="UP000271098"/>
    </source>
</evidence>
<dbReference type="SUPFAM" id="SSF52540">
    <property type="entry name" value="P-loop containing nucleoside triphosphate hydrolases"/>
    <property type="match status" value="2"/>
</dbReference>
<evidence type="ECO:0000313" key="5">
    <source>
        <dbReference type="EMBL" id="VDN18340.1"/>
    </source>
</evidence>
<accession>A0A183DQW2</accession>
<evidence type="ECO:0000256" key="1">
    <source>
        <dbReference type="ARBA" id="ARBA00022741"/>
    </source>
</evidence>
<dbReference type="Proteomes" id="UP000271098">
    <property type="component" value="Unassembled WGS sequence"/>
</dbReference>
<keyword evidence="3" id="KW-0238">DNA-binding</keyword>
<evidence type="ECO:0000256" key="3">
    <source>
        <dbReference type="ARBA" id="ARBA00023125"/>
    </source>
</evidence>
<sequence>MFGMPQAGYASAFCELAQTFAVIDVLVALAVLAATSPFGYVRPQLHTEGHQILDLRSCRHPVMEATPNSPQFIPNDIVLGNEQEDEARFLMLTGANMGGKSTYLRCCALTVLLAQIGSFVPCSSARFSLIDGIYTRDILCRVKCFCIYATHYHELTELSNVYPKLLKNVCTAFQIDENGCLILLYKIVPGIAGHSFGLNIGKMVGLSESLLQLPLALQSATCNSLVIVDELGRGTSTYDGFGLAWAIAEDILCRVKCFCIYATHYHELTELSNIYPKLLKNVCTAFQIDENGCLILLYKIVPGIAGHSFGLNIGKMVGLSESLLQGIQVKNKFQAAGNMLESLEPKNIHLSAYEREKYQKISSLCDDDLRRQILESPLDFC</sequence>
<feature type="domain" description="DNA mismatch repair proteins mutS family" evidence="4">
    <location>
        <begin position="224"/>
        <end position="240"/>
    </location>
</feature>
<dbReference type="GO" id="GO:0140664">
    <property type="term" value="F:ATP-dependent DNA damage sensor activity"/>
    <property type="evidence" value="ECO:0007669"/>
    <property type="project" value="InterPro"/>
</dbReference>
<keyword evidence="2" id="KW-0067">ATP-binding</keyword>
<dbReference type="Pfam" id="PF00488">
    <property type="entry name" value="MutS_V"/>
    <property type="match status" value="3"/>
</dbReference>
<evidence type="ECO:0000259" key="4">
    <source>
        <dbReference type="PROSITE" id="PS00486"/>
    </source>
</evidence>
<evidence type="ECO:0000313" key="7">
    <source>
        <dbReference type="WBParaSite" id="GPUH_0001111601-mRNA-1"/>
    </source>
</evidence>
<proteinExistence type="predicted"/>
<dbReference type="OrthoDB" id="10252754at2759"/>
<gene>
    <name evidence="5" type="ORF">GPUH_LOCUS11103</name>
</gene>
<keyword evidence="6" id="KW-1185">Reference proteome</keyword>
<dbReference type="PANTHER" id="PTHR11361:SF145">
    <property type="entry name" value="DNA MISMATCH REPAIR PROTEINS MUTS FAMILY DOMAIN-CONTAINING PROTEIN"/>
    <property type="match status" value="1"/>
</dbReference>
<dbReference type="GO" id="GO:0030983">
    <property type="term" value="F:mismatched DNA binding"/>
    <property type="evidence" value="ECO:0007669"/>
    <property type="project" value="InterPro"/>
</dbReference>
<dbReference type="Gene3D" id="3.40.50.300">
    <property type="entry name" value="P-loop containing nucleotide triphosphate hydrolases"/>
    <property type="match status" value="3"/>
</dbReference>
<dbReference type="InterPro" id="IPR000432">
    <property type="entry name" value="DNA_mismatch_repair_MutS_C"/>
</dbReference>
<dbReference type="PROSITE" id="PS00486">
    <property type="entry name" value="DNA_MISMATCH_REPAIR_2"/>
    <property type="match status" value="1"/>
</dbReference>
<dbReference type="EMBL" id="UYRT01078345">
    <property type="protein sequence ID" value="VDN18340.1"/>
    <property type="molecule type" value="Genomic_DNA"/>
</dbReference>
<evidence type="ECO:0000256" key="2">
    <source>
        <dbReference type="ARBA" id="ARBA00022840"/>
    </source>
</evidence>
<dbReference type="InterPro" id="IPR045076">
    <property type="entry name" value="MutS"/>
</dbReference>
<protein>
    <submittedName>
        <fullName evidence="7">DNA_MISMATCH_REPAIR_2 domain-containing protein</fullName>
    </submittedName>
</protein>
<name>A0A183DQW2_9BILA</name>
<dbReference type="AlphaFoldDB" id="A0A183DQW2"/>
<reference evidence="5 6" key="2">
    <citation type="submission" date="2018-11" db="EMBL/GenBank/DDBJ databases">
        <authorList>
            <consortium name="Pathogen Informatics"/>
        </authorList>
    </citation>
    <scope>NUCLEOTIDE SEQUENCE [LARGE SCALE GENOMIC DNA]</scope>
</reference>
<dbReference type="PANTHER" id="PTHR11361">
    <property type="entry name" value="DNA MISMATCH REPAIR PROTEIN MUTS FAMILY MEMBER"/>
    <property type="match status" value="1"/>
</dbReference>
<organism evidence="7">
    <name type="scientific">Gongylonema pulchrum</name>
    <dbReference type="NCBI Taxonomy" id="637853"/>
    <lineage>
        <taxon>Eukaryota</taxon>
        <taxon>Metazoa</taxon>
        <taxon>Ecdysozoa</taxon>
        <taxon>Nematoda</taxon>
        <taxon>Chromadorea</taxon>
        <taxon>Rhabditida</taxon>
        <taxon>Spirurina</taxon>
        <taxon>Spiruromorpha</taxon>
        <taxon>Spiruroidea</taxon>
        <taxon>Gongylonematidae</taxon>
        <taxon>Gongylonema</taxon>
    </lineage>
</organism>
<dbReference type="SMART" id="SM00534">
    <property type="entry name" value="MUTSac"/>
    <property type="match status" value="1"/>
</dbReference>
<keyword evidence="1" id="KW-0547">Nucleotide-binding</keyword>
<dbReference type="WBParaSite" id="GPUH_0001111601-mRNA-1">
    <property type="protein sequence ID" value="GPUH_0001111601-mRNA-1"/>
    <property type="gene ID" value="GPUH_0001111601"/>
</dbReference>
<dbReference type="GO" id="GO:0005524">
    <property type="term" value="F:ATP binding"/>
    <property type="evidence" value="ECO:0007669"/>
    <property type="project" value="UniProtKB-KW"/>
</dbReference>
<dbReference type="InterPro" id="IPR027417">
    <property type="entry name" value="P-loop_NTPase"/>
</dbReference>
<reference evidence="7" key="1">
    <citation type="submission" date="2016-06" db="UniProtKB">
        <authorList>
            <consortium name="WormBaseParasite"/>
        </authorList>
    </citation>
    <scope>IDENTIFICATION</scope>
</reference>
<dbReference type="GO" id="GO:0006298">
    <property type="term" value="P:mismatch repair"/>
    <property type="evidence" value="ECO:0007669"/>
    <property type="project" value="InterPro"/>
</dbReference>